<reference evidence="1" key="1">
    <citation type="journal article" date="2015" name="Nature">
        <title>Complex archaea that bridge the gap between prokaryotes and eukaryotes.</title>
        <authorList>
            <person name="Spang A."/>
            <person name="Saw J.H."/>
            <person name="Jorgensen S.L."/>
            <person name="Zaremba-Niedzwiedzka K."/>
            <person name="Martijn J."/>
            <person name="Lind A.E."/>
            <person name="van Eijk R."/>
            <person name="Schleper C."/>
            <person name="Guy L."/>
            <person name="Ettema T.J."/>
        </authorList>
    </citation>
    <scope>NUCLEOTIDE SEQUENCE</scope>
</reference>
<dbReference type="AlphaFoldDB" id="A0A0F9N0D1"/>
<comment type="caution">
    <text evidence="1">The sequence shown here is derived from an EMBL/GenBank/DDBJ whole genome shotgun (WGS) entry which is preliminary data.</text>
</comment>
<accession>A0A0F9N0D1</accession>
<dbReference type="EMBL" id="LAZR01009053">
    <property type="protein sequence ID" value="KKM74977.1"/>
    <property type="molecule type" value="Genomic_DNA"/>
</dbReference>
<protein>
    <submittedName>
        <fullName evidence="1">Uncharacterized protein</fullName>
    </submittedName>
</protein>
<sequence>MKRKINWKKRYELMPEIGMKFKLSKQSDKSNWSIIPHKYYNIIYILSEFEEGGEGVVLLEEKHIHINFISRAKQWCMDKSFLKTHFLPIK</sequence>
<proteinExistence type="predicted"/>
<name>A0A0F9N0D1_9ZZZZ</name>
<gene>
    <name evidence="1" type="ORF">LCGC14_1394940</name>
</gene>
<organism evidence="1">
    <name type="scientific">marine sediment metagenome</name>
    <dbReference type="NCBI Taxonomy" id="412755"/>
    <lineage>
        <taxon>unclassified sequences</taxon>
        <taxon>metagenomes</taxon>
        <taxon>ecological metagenomes</taxon>
    </lineage>
</organism>
<evidence type="ECO:0000313" key="1">
    <source>
        <dbReference type="EMBL" id="KKM74977.1"/>
    </source>
</evidence>